<sequence>MKVDRSGLKSILNINLNALKQVERRKTLDKRLLERGYILLDKSIENKKTIYELGISKDKQIINKLYNISKTDCFINYFNIRTAEEPDTIDDIASKVKINKNTVIKWDNTLQDKKIISKDGYYYFKLDKALGELAQVTIEEYKSFWKNKAYVNAFKKLQDKYTRSEITLAELQLAKGELDVIIRTIENKYYYKVKKYKVNKDNKLYIDTMNLIRGYDE</sequence>
<evidence type="ECO:0000313" key="2">
    <source>
        <dbReference type="Proteomes" id="UP000822184"/>
    </source>
</evidence>
<dbReference type="InterPro" id="IPR036388">
    <property type="entry name" value="WH-like_DNA-bd_sf"/>
</dbReference>
<dbReference type="AlphaFoldDB" id="A0AAE5EXV1"/>
<dbReference type="EMBL" id="JABTDW010000001">
    <property type="protein sequence ID" value="NSB15849.1"/>
    <property type="molecule type" value="Genomic_DNA"/>
</dbReference>
<gene>
    <name evidence="1" type="ORF">BCD95_004108</name>
</gene>
<proteinExistence type="predicted"/>
<evidence type="ECO:0000313" key="1">
    <source>
        <dbReference type="EMBL" id="NSB15849.1"/>
    </source>
</evidence>
<protein>
    <submittedName>
        <fullName evidence="1">Uncharacterized protein</fullName>
    </submittedName>
</protein>
<dbReference type="RefSeq" id="WP_077855554.1">
    <property type="nucleotide sequence ID" value="NZ_JABTDW010000001.1"/>
</dbReference>
<organism evidence="1 2">
    <name type="scientific">Clostridium beijerinckii</name>
    <name type="common">Clostridium MP</name>
    <dbReference type="NCBI Taxonomy" id="1520"/>
    <lineage>
        <taxon>Bacteria</taxon>
        <taxon>Bacillati</taxon>
        <taxon>Bacillota</taxon>
        <taxon>Clostridia</taxon>
        <taxon>Eubacteriales</taxon>
        <taxon>Clostridiaceae</taxon>
        <taxon>Clostridium</taxon>
    </lineage>
</organism>
<accession>A0AAE5EXV1</accession>
<dbReference type="Proteomes" id="UP000822184">
    <property type="component" value="Unassembled WGS sequence"/>
</dbReference>
<dbReference type="Gene3D" id="1.10.10.10">
    <property type="entry name" value="Winged helix-like DNA-binding domain superfamily/Winged helix DNA-binding domain"/>
    <property type="match status" value="1"/>
</dbReference>
<comment type="caution">
    <text evidence="1">The sequence shown here is derived from an EMBL/GenBank/DDBJ whole genome shotgun (WGS) entry which is preliminary data.</text>
</comment>
<reference evidence="1" key="1">
    <citation type="submission" date="2020-06" db="EMBL/GenBank/DDBJ databases">
        <title>Genomic insights into acetone-butanol-ethanol (ABE) fermentation by sequencing solventogenic clostridia strains.</title>
        <authorList>
            <person name="Brown S."/>
        </authorList>
    </citation>
    <scope>NUCLEOTIDE SEQUENCE</scope>
    <source>
        <strain evidence="1">DJ123</strain>
    </source>
</reference>
<name>A0AAE5EXV1_CLOBE</name>